<comment type="similarity">
    <text evidence="1">Belongs to the methyltransferase superfamily. LaeA methyltransferase family.</text>
</comment>
<dbReference type="GO" id="GO:0008168">
    <property type="term" value="F:methyltransferase activity"/>
    <property type="evidence" value="ECO:0007669"/>
    <property type="project" value="UniProtKB-KW"/>
</dbReference>
<evidence type="ECO:0000313" key="3">
    <source>
        <dbReference type="EMBL" id="KAH7024961.1"/>
    </source>
</evidence>
<keyword evidence="3" id="KW-0808">Transferase</keyword>
<dbReference type="PANTHER" id="PTHR43591:SF10">
    <property type="entry name" value="ABC TRANSMEMBRANE TYPE-1 DOMAIN-CONTAINING PROTEIN-RELATED"/>
    <property type="match status" value="1"/>
</dbReference>
<gene>
    <name evidence="3" type="ORF">B0I36DRAFT_332303</name>
</gene>
<dbReference type="PANTHER" id="PTHR43591">
    <property type="entry name" value="METHYLTRANSFERASE"/>
    <property type="match status" value="1"/>
</dbReference>
<dbReference type="Proteomes" id="UP000756346">
    <property type="component" value="Unassembled WGS sequence"/>
</dbReference>
<protein>
    <submittedName>
        <fullName evidence="3">S-adenosyl-L-methionine-dependent methyltransferase</fullName>
    </submittedName>
</protein>
<dbReference type="OrthoDB" id="2013972at2759"/>
<dbReference type="GeneID" id="70184637"/>
<proteinExistence type="inferred from homology"/>
<comment type="caution">
    <text evidence="3">The sequence shown here is derived from an EMBL/GenBank/DDBJ whole genome shotgun (WGS) entry which is preliminary data.</text>
</comment>
<dbReference type="InterPro" id="IPR029063">
    <property type="entry name" value="SAM-dependent_MTases_sf"/>
</dbReference>
<evidence type="ECO:0000313" key="4">
    <source>
        <dbReference type="Proteomes" id="UP000756346"/>
    </source>
</evidence>
<dbReference type="SUPFAM" id="SSF53335">
    <property type="entry name" value="S-adenosyl-L-methionine-dependent methyltransferases"/>
    <property type="match status" value="1"/>
</dbReference>
<organism evidence="3 4">
    <name type="scientific">Microdochium trichocladiopsis</name>
    <dbReference type="NCBI Taxonomy" id="1682393"/>
    <lineage>
        <taxon>Eukaryota</taxon>
        <taxon>Fungi</taxon>
        <taxon>Dikarya</taxon>
        <taxon>Ascomycota</taxon>
        <taxon>Pezizomycotina</taxon>
        <taxon>Sordariomycetes</taxon>
        <taxon>Xylariomycetidae</taxon>
        <taxon>Xylariales</taxon>
        <taxon>Microdochiaceae</taxon>
        <taxon>Microdochium</taxon>
    </lineage>
</organism>
<dbReference type="AlphaFoldDB" id="A0A9P8XY53"/>
<dbReference type="CDD" id="cd02440">
    <property type="entry name" value="AdoMet_MTases"/>
    <property type="match status" value="1"/>
</dbReference>
<dbReference type="GO" id="GO:0032259">
    <property type="term" value="P:methylation"/>
    <property type="evidence" value="ECO:0007669"/>
    <property type="project" value="UniProtKB-KW"/>
</dbReference>
<dbReference type="RefSeq" id="XP_046008509.1">
    <property type="nucleotide sequence ID" value="XM_046155091.1"/>
</dbReference>
<name>A0A9P8XY53_9PEZI</name>
<dbReference type="EMBL" id="JAGTJQ010000009">
    <property type="protein sequence ID" value="KAH7024961.1"/>
    <property type="molecule type" value="Genomic_DNA"/>
</dbReference>
<evidence type="ECO:0000256" key="1">
    <source>
        <dbReference type="ARBA" id="ARBA00038158"/>
    </source>
</evidence>
<dbReference type="Pfam" id="PF13489">
    <property type="entry name" value="Methyltransf_23"/>
    <property type="match status" value="1"/>
</dbReference>
<dbReference type="Gene3D" id="3.40.50.150">
    <property type="entry name" value="Vaccinia Virus protein VP39"/>
    <property type="match status" value="1"/>
</dbReference>
<sequence>MAEQPDVQAAEPIAVNPDAQAIEDDVDSTLGTDIASSTDSIASSILKYRTIQGRTFHSERQSTEYFTPNDDQQQTSVDITHHYLTILLGDKLHLTPIKEPKKVLDVGTGTGIWAIDFADQHPDTDIVGTDLSPIQPSWVPPNIRFEIDDCLDEWTWTPGSFDFVHIRYLFGAVPDWNALFKKAYDVLMPGGYLQSCECDVEILSDDNSLPPDSAMATLWSKMFREAGKKLGNSFSVLEEGLQRKGMESAGFEDIKEVNFKLPVGPWPQDPKLADVGRFVQLTMLNDIEGYTLFLWKNVFENESMEAYQVFLAQMRKELKTPSIHGYMKVRYVYGRKPEAAAAAASTP</sequence>
<accession>A0A9P8XY53</accession>
<keyword evidence="4" id="KW-1185">Reference proteome</keyword>
<feature type="region of interest" description="Disordered" evidence="2">
    <location>
        <begin position="1"/>
        <end position="20"/>
    </location>
</feature>
<reference evidence="3" key="1">
    <citation type="journal article" date="2021" name="Nat. Commun.">
        <title>Genetic determinants of endophytism in the Arabidopsis root mycobiome.</title>
        <authorList>
            <person name="Mesny F."/>
            <person name="Miyauchi S."/>
            <person name="Thiergart T."/>
            <person name="Pickel B."/>
            <person name="Atanasova L."/>
            <person name="Karlsson M."/>
            <person name="Huettel B."/>
            <person name="Barry K.W."/>
            <person name="Haridas S."/>
            <person name="Chen C."/>
            <person name="Bauer D."/>
            <person name="Andreopoulos W."/>
            <person name="Pangilinan J."/>
            <person name="LaButti K."/>
            <person name="Riley R."/>
            <person name="Lipzen A."/>
            <person name="Clum A."/>
            <person name="Drula E."/>
            <person name="Henrissat B."/>
            <person name="Kohler A."/>
            <person name="Grigoriev I.V."/>
            <person name="Martin F.M."/>
            <person name="Hacquard S."/>
        </authorList>
    </citation>
    <scope>NUCLEOTIDE SEQUENCE</scope>
    <source>
        <strain evidence="3">MPI-CAGE-CH-0230</strain>
    </source>
</reference>
<evidence type="ECO:0000256" key="2">
    <source>
        <dbReference type="SAM" id="MobiDB-lite"/>
    </source>
</evidence>
<keyword evidence="3" id="KW-0489">Methyltransferase</keyword>